<keyword evidence="3" id="KW-1185">Reference proteome</keyword>
<evidence type="ECO:0000313" key="2">
    <source>
        <dbReference type="EMBL" id="QCD79699.1"/>
    </source>
</evidence>
<sequence length="93" mass="11163">MTVWWKCNNGGLWFVMSQRVFAPGVVPLMCFFNRCLEMDLQCGLHFVFGKMECCRKWIDFNKCSLWLVVDLCDEANMFMWRWWCSNDCVVVAW</sequence>
<gene>
    <name evidence="1" type="ORF">DEO72_LG2g12</name>
    <name evidence="2" type="ORF">DEO72_LG2g13</name>
</gene>
<dbReference type="EMBL" id="CP039346">
    <property type="protein sequence ID" value="QCD79698.1"/>
    <property type="molecule type" value="Genomic_DNA"/>
</dbReference>
<evidence type="ECO:0000313" key="3">
    <source>
        <dbReference type="Proteomes" id="UP000501690"/>
    </source>
</evidence>
<protein>
    <submittedName>
        <fullName evidence="2">Uncharacterized protein</fullName>
    </submittedName>
</protein>
<reference evidence="2 3" key="1">
    <citation type="submission" date="2019-04" db="EMBL/GenBank/DDBJ databases">
        <title>An improved genome assembly and genetic linkage map for asparagus bean, Vigna unguiculata ssp. sesquipedialis.</title>
        <authorList>
            <person name="Xia Q."/>
            <person name="Zhang R."/>
            <person name="Dong Y."/>
        </authorList>
    </citation>
    <scope>NUCLEOTIDE SEQUENCE [LARGE SCALE GENOMIC DNA]</scope>
    <source>
        <tissue evidence="2">Leaf</tissue>
    </source>
</reference>
<name>A0A4D6KWG4_VIGUN</name>
<dbReference type="EMBL" id="CP039346">
    <property type="protein sequence ID" value="QCD79699.1"/>
    <property type="molecule type" value="Genomic_DNA"/>
</dbReference>
<accession>A0A4D6KWG4</accession>
<evidence type="ECO:0000313" key="1">
    <source>
        <dbReference type="EMBL" id="QCD79698.1"/>
    </source>
</evidence>
<dbReference type="AlphaFoldDB" id="A0A4D6KWG4"/>
<dbReference type="Proteomes" id="UP000501690">
    <property type="component" value="Linkage Group LG2"/>
</dbReference>
<organism evidence="2 3">
    <name type="scientific">Vigna unguiculata</name>
    <name type="common">Cowpea</name>
    <dbReference type="NCBI Taxonomy" id="3917"/>
    <lineage>
        <taxon>Eukaryota</taxon>
        <taxon>Viridiplantae</taxon>
        <taxon>Streptophyta</taxon>
        <taxon>Embryophyta</taxon>
        <taxon>Tracheophyta</taxon>
        <taxon>Spermatophyta</taxon>
        <taxon>Magnoliopsida</taxon>
        <taxon>eudicotyledons</taxon>
        <taxon>Gunneridae</taxon>
        <taxon>Pentapetalae</taxon>
        <taxon>rosids</taxon>
        <taxon>fabids</taxon>
        <taxon>Fabales</taxon>
        <taxon>Fabaceae</taxon>
        <taxon>Papilionoideae</taxon>
        <taxon>50 kb inversion clade</taxon>
        <taxon>NPAAA clade</taxon>
        <taxon>indigoferoid/millettioid clade</taxon>
        <taxon>Phaseoleae</taxon>
        <taxon>Vigna</taxon>
    </lineage>
</organism>
<proteinExistence type="predicted"/>